<dbReference type="EC" id="6.1.1.4" evidence="2"/>
<dbReference type="GO" id="GO:0006429">
    <property type="term" value="P:leucyl-tRNA aminoacylation"/>
    <property type="evidence" value="ECO:0007669"/>
    <property type="project" value="InterPro"/>
</dbReference>
<dbReference type="GO" id="GO:0005524">
    <property type="term" value="F:ATP binding"/>
    <property type="evidence" value="ECO:0007669"/>
    <property type="project" value="UniProtKB-KW"/>
</dbReference>
<gene>
    <name evidence="10" type="ORF">COS93_02125</name>
</gene>
<keyword evidence="7 8" id="KW-0030">Aminoacyl-tRNA synthetase</keyword>
<evidence type="ECO:0000256" key="7">
    <source>
        <dbReference type="ARBA" id="ARBA00023146"/>
    </source>
</evidence>
<keyword evidence="6 8" id="KW-0648">Protein biosynthesis</keyword>
<dbReference type="InterPro" id="IPR014729">
    <property type="entry name" value="Rossmann-like_a/b/a_fold"/>
</dbReference>
<dbReference type="InterPro" id="IPR015413">
    <property type="entry name" value="Methionyl/Leucyl_tRNA_Synth"/>
</dbReference>
<dbReference type="PANTHER" id="PTHR43740:SF2">
    <property type="entry name" value="LEUCINE--TRNA LIGASE, MITOCHONDRIAL"/>
    <property type="match status" value="1"/>
</dbReference>
<evidence type="ECO:0000256" key="2">
    <source>
        <dbReference type="ARBA" id="ARBA00013164"/>
    </source>
</evidence>
<keyword evidence="4 8" id="KW-0547">Nucleotide-binding</keyword>
<accession>A0A2M6Z2F4</accession>
<comment type="caution">
    <text evidence="10">The sequence shown here is derived from an EMBL/GenBank/DDBJ whole genome shotgun (WGS) entry which is preliminary data.</text>
</comment>
<evidence type="ECO:0000313" key="10">
    <source>
        <dbReference type="EMBL" id="PIU46599.1"/>
    </source>
</evidence>
<dbReference type="InterPro" id="IPR002302">
    <property type="entry name" value="Leu-tRNA-ligase"/>
</dbReference>
<dbReference type="SUPFAM" id="SSF52374">
    <property type="entry name" value="Nucleotidylyl transferase"/>
    <property type="match status" value="1"/>
</dbReference>
<evidence type="ECO:0000256" key="8">
    <source>
        <dbReference type="RuleBase" id="RU363039"/>
    </source>
</evidence>
<evidence type="ECO:0000256" key="6">
    <source>
        <dbReference type="ARBA" id="ARBA00022917"/>
    </source>
</evidence>
<dbReference type="PANTHER" id="PTHR43740">
    <property type="entry name" value="LEUCYL-TRNA SYNTHETASE"/>
    <property type="match status" value="1"/>
</dbReference>
<evidence type="ECO:0000256" key="1">
    <source>
        <dbReference type="ARBA" id="ARBA00005594"/>
    </source>
</evidence>
<dbReference type="Pfam" id="PF09334">
    <property type="entry name" value="tRNA-synt_1g"/>
    <property type="match status" value="1"/>
</dbReference>
<organism evidence="10 11">
    <name type="scientific">bacterium (Candidatus Gribaldobacteria) CG07_land_8_20_14_0_80_33_18</name>
    <dbReference type="NCBI Taxonomy" id="2014272"/>
    <lineage>
        <taxon>Bacteria</taxon>
        <taxon>Candidatus Gribaldobacteria</taxon>
    </lineage>
</organism>
<dbReference type="InterPro" id="IPR001412">
    <property type="entry name" value="aa-tRNA-synth_I_CS"/>
</dbReference>
<sequence length="200" mass="23766">MNYNPQKIEKKWQRVWEKKKLYQAKDFSKKPKFYVLIEFPYPSGDGLHVGHVRSYVAFDTVARKKRMEGYNVLYPIGWDAFGLPTENYAIKTGIHPKIVTEKNVKRYKEQLKSLGLSFDWSREINTTDPKYYKWTQWIFLQLFKKGLAYQAKISINWCPHCKIGLANEEVINGRCERCGAKTEQKEIKQWLLKITKYADR</sequence>
<evidence type="ECO:0000259" key="9">
    <source>
        <dbReference type="Pfam" id="PF09334"/>
    </source>
</evidence>
<proteinExistence type="inferred from homology"/>
<dbReference type="FunFam" id="3.40.50.620:FF:000060">
    <property type="entry name" value="Leucine--tRNA ligase"/>
    <property type="match status" value="1"/>
</dbReference>
<feature type="domain" description="Methionyl/Leucyl tRNA synthetase" evidence="9">
    <location>
        <begin position="35"/>
        <end position="184"/>
    </location>
</feature>
<comment type="similarity">
    <text evidence="1 8">Belongs to the class-I aminoacyl-tRNA synthetase family.</text>
</comment>
<dbReference type="AlphaFoldDB" id="A0A2M6Z2F4"/>
<dbReference type="PROSITE" id="PS00178">
    <property type="entry name" value="AA_TRNA_LIGASE_I"/>
    <property type="match status" value="1"/>
</dbReference>
<dbReference type="GO" id="GO:0005829">
    <property type="term" value="C:cytosol"/>
    <property type="evidence" value="ECO:0007669"/>
    <property type="project" value="TreeGrafter"/>
</dbReference>
<dbReference type="PRINTS" id="PR00985">
    <property type="entry name" value="TRNASYNTHLEU"/>
</dbReference>
<name>A0A2M6Z2F4_9BACT</name>
<evidence type="ECO:0000256" key="4">
    <source>
        <dbReference type="ARBA" id="ARBA00022741"/>
    </source>
</evidence>
<dbReference type="GO" id="GO:0004823">
    <property type="term" value="F:leucine-tRNA ligase activity"/>
    <property type="evidence" value="ECO:0007669"/>
    <property type="project" value="UniProtKB-EC"/>
</dbReference>
<protein>
    <recommendedName>
        <fullName evidence="2">leucine--tRNA ligase</fullName>
        <ecNumber evidence="2">6.1.1.4</ecNumber>
    </recommendedName>
</protein>
<keyword evidence="3 8" id="KW-0436">Ligase</keyword>
<evidence type="ECO:0000256" key="5">
    <source>
        <dbReference type="ARBA" id="ARBA00022840"/>
    </source>
</evidence>
<reference evidence="11" key="1">
    <citation type="submission" date="2017-09" db="EMBL/GenBank/DDBJ databases">
        <title>Depth-based differentiation of microbial function through sediment-hosted aquifers and enrichment of novel symbionts in the deep terrestrial subsurface.</title>
        <authorList>
            <person name="Probst A.J."/>
            <person name="Ladd B."/>
            <person name="Jarett J.K."/>
            <person name="Geller-Mcgrath D.E."/>
            <person name="Sieber C.M.K."/>
            <person name="Emerson J.B."/>
            <person name="Anantharaman K."/>
            <person name="Thomas B.C."/>
            <person name="Malmstrom R."/>
            <person name="Stieglmeier M."/>
            <person name="Klingl A."/>
            <person name="Woyke T."/>
            <person name="Ryan C.M."/>
            <person name="Banfield J.F."/>
        </authorList>
    </citation>
    <scope>NUCLEOTIDE SEQUENCE [LARGE SCALE GENOMIC DNA]</scope>
</reference>
<feature type="non-terminal residue" evidence="10">
    <location>
        <position position="200"/>
    </location>
</feature>
<dbReference type="Gene3D" id="3.40.50.620">
    <property type="entry name" value="HUPs"/>
    <property type="match status" value="1"/>
</dbReference>
<evidence type="ECO:0000256" key="3">
    <source>
        <dbReference type="ARBA" id="ARBA00022598"/>
    </source>
</evidence>
<evidence type="ECO:0000313" key="11">
    <source>
        <dbReference type="Proteomes" id="UP000228777"/>
    </source>
</evidence>
<keyword evidence="5 8" id="KW-0067">ATP-binding</keyword>
<dbReference type="Proteomes" id="UP000228777">
    <property type="component" value="Unassembled WGS sequence"/>
</dbReference>
<dbReference type="EMBL" id="PEWP01000042">
    <property type="protein sequence ID" value="PIU46599.1"/>
    <property type="molecule type" value="Genomic_DNA"/>
</dbReference>